<dbReference type="InterPro" id="IPR016181">
    <property type="entry name" value="Acyl_CoA_acyltransferase"/>
</dbReference>
<dbReference type="SUPFAM" id="SSF55729">
    <property type="entry name" value="Acyl-CoA N-acyltransferases (Nat)"/>
    <property type="match status" value="1"/>
</dbReference>
<evidence type="ECO:0000313" key="8">
    <source>
        <dbReference type="EMBL" id="OGY50246.1"/>
    </source>
</evidence>
<evidence type="ECO:0000259" key="7">
    <source>
        <dbReference type="Pfam" id="PF13480"/>
    </source>
</evidence>
<dbReference type="Pfam" id="PF13480">
    <property type="entry name" value="Acetyltransf_6"/>
    <property type="match status" value="1"/>
</dbReference>
<dbReference type="InterPro" id="IPR003447">
    <property type="entry name" value="FEMABX"/>
</dbReference>
<dbReference type="Proteomes" id="UP000178501">
    <property type="component" value="Unassembled WGS sequence"/>
</dbReference>
<dbReference type="PANTHER" id="PTHR36174:SF1">
    <property type="entry name" value="LIPID II:GLYCINE GLYCYLTRANSFERASE"/>
    <property type="match status" value="1"/>
</dbReference>
<reference evidence="8 9" key="1">
    <citation type="journal article" date="2016" name="Nat. Commun.">
        <title>Thousands of microbial genomes shed light on interconnected biogeochemical processes in an aquifer system.</title>
        <authorList>
            <person name="Anantharaman K."/>
            <person name="Brown C.T."/>
            <person name="Hug L.A."/>
            <person name="Sharon I."/>
            <person name="Castelle C.J."/>
            <person name="Probst A.J."/>
            <person name="Thomas B.C."/>
            <person name="Singh A."/>
            <person name="Wilkins M.J."/>
            <person name="Karaoz U."/>
            <person name="Brodie E.L."/>
            <person name="Williams K.H."/>
            <person name="Hubbard S.S."/>
            <person name="Banfield J.F."/>
        </authorList>
    </citation>
    <scope>NUCLEOTIDE SEQUENCE [LARGE SCALE GENOMIC DNA]</scope>
</reference>
<comment type="similarity">
    <text evidence="1">Belongs to the FemABX family.</text>
</comment>
<dbReference type="GO" id="GO:0016755">
    <property type="term" value="F:aminoacyltransferase activity"/>
    <property type="evidence" value="ECO:0007669"/>
    <property type="project" value="InterPro"/>
</dbReference>
<keyword evidence="4" id="KW-0573">Peptidoglycan synthesis</keyword>
<dbReference type="EMBL" id="MHIK01000064">
    <property type="protein sequence ID" value="OGY50246.1"/>
    <property type="molecule type" value="Genomic_DNA"/>
</dbReference>
<dbReference type="PROSITE" id="PS51191">
    <property type="entry name" value="FEMABX"/>
    <property type="match status" value="1"/>
</dbReference>
<dbReference type="AlphaFoldDB" id="A0A1G1YEK0"/>
<sequence length="345" mass="39673">MQKIVINESPKREIWEKTITLSPRALCHYFVDWDFLETHEKTKKYQAIKLLGTINNRPVGILGGLLYKKFGLNHSLVSGSSASGGGLAVIESLDQKTKIEVAKKLILSFNEVAKKEKVLYTMVYCAYDINLDFGDKDLKYSPVIDLPKDRQDPLSLFDPKNRNHTRQGLRDCQIILGNRENLNDYLKLQKELADRRGLHYLNRLDDLNNLWDYLHPAGKLKLYLAKNEDKVLAGAIIFYAGKNLFYKNGASTAEGMKFRANNALQYQIISEAMANGYEIYDLEGGTMDANAPLYGITKFKLSLGAKWRTFFRYSWRGENKWLRFGLEKTNKIFKIDNSFKILIYP</sequence>
<evidence type="ECO:0000256" key="2">
    <source>
        <dbReference type="ARBA" id="ARBA00022679"/>
    </source>
</evidence>
<name>A0A1G1YEK0_9BACT</name>
<evidence type="ECO:0000256" key="5">
    <source>
        <dbReference type="ARBA" id="ARBA00023315"/>
    </source>
</evidence>
<gene>
    <name evidence="8" type="ORF">A3J65_04415</name>
</gene>
<keyword evidence="5" id="KW-0012">Acyltransferase</keyword>
<protein>
    <recommendedName>
        <fullName evidence="7">BioF2-like acetyltransferase domain-containing protein</fullName>
    </recommendedName>
</protein>
<keyword evidence="3" id="KW-0133">Cell shape</keyword>
<feature type="domain" description="BioF2-like acetyltransferase" evidence="7">
    <location>
        <begin position="178"/>
        <end position="287"/>
    </location>
</feature>
<evidence type="ECO:0000256" key="1">
    <source>
        <dbReference type="ARBA" id="ARBA00009943"/>
    </source>
</evidence>
<dbReference type="Gene3D" id="3.40.630.30">
    <property type="match status" value="1"/>
</dbReference>
<proteinExistence type="inferred from homology"/>
<dbReference type="PANTHER" id="PTHR36174">
    <property type="entry name" value="LIPID II:GLYCINE GLYCYLTRANSFERASE"/>
    <property type="match status" value="1"/>
</dbReference>
<dbReference type="InterPro" id="IPR038740">
    <property type="entry name" value="BioF2-like_GNAT_dom"/>
</dbReference>
<evidence type="ECO:0000256" key="6">
    <source>
        <dbReference type="ARBA" id="ARBA00023316"/>
    </source>
</evidence>
<comment type="caution">
    <text evidence="8">The sequence shown here is derived from an EMBL/GenBank/DDBJ whole genome shotgun (WGS) entry which is preliminary data.</text>
</comment>
<evidence type="ECO:0000313" key="9">
    <source>
        <dbReference type="Proteomes" id="UP000178501"/>
    </source>
</evidence>
<dbReference type="GO" id="GO:0008360">
    <property type="term" value="P:regulation of cell shape"/>
    <property type="evidence" value="ECO:0007669"/>
    <property type="project" value="UniProtKB-KW"/>
</dbReference>
<accession>A0A1G1YEK0</accession>
<evidence type="ECO:0000256" key="4">
    <source>
        <dbReference type="ARBA" id="ARBA00022984"/>
    </source>
</evidence>
<dbReference type="GO" id="GO:0009252">
    <property type="term" value="P:peptidoglycan biosynthetic process"/>
    <property type="evidence" value="ECO:0007669"/>
    <property type="project" value="UniProtKB-KW"/>
</dbReference>
<dbReference type="GO" id="GO:0071555">
    <property type="term" value="P:cell wall organization"/>
    <property type="evidence" value="ECO:0007669"/>
    <property type="project" value="UniProtKB-KW"/>
</dbReference>
<keyword evidence="2" id="KW-0808">Transferase</keyword>
<dbReference type="InterPro" id="IPR050644">
    <property type="entry name" value="PG_Glycine_Bridge_Synth"/>
</dbReference>
<evidence type="ECO:0000256" key="3">
    <source>
        <dbReference type="ARBA" id="ARBA00022960"/>
    </source>
</evidence>
<keyword evidence="6" id="KW-0961">Cell wall biogenesis/degradation</keyword>
<organism evidence="8 9">
    <name type="scientific">Candidatus Buchananbacteria bacterium RIFCSPHIGHO2_02_FULL_45_11b</name>
    <dbReference type="NCBI Taxonomy" id="1797541"/>
    <lineage>
        <taxon>Bacteria</taxon>
        <taxon>Candidatus Buchananiibacteriota</taxon>
    </lineage>
</organism>